<reference evidence="1 3" key="2">
    <citation type="submission" date="2019-09" db="EMBL/GenBank/DDBJ databases">
        <title>A bacterium isolated from glacier soil.</title>
        <authorList>
            <person name="Liu Q."/>
        </authorList>
    </citation>
    <scope>NUCLEOTIDE SEQUENCE [LARGE SCALE GENOMIC DNA]</scope>
    <source>
        <strain evidence="1 3">MDT1-10-3</strain>
    </source>
</reference>
<evidence type="ECO:0008006" key="5">
    <source>
        <dbReference type="Google" id="ProtNLM"/>
    </source>
</evidence>
<dbReference type="OrthoDB" id="894276at2"/>
<dbReference type="AlphaFoldDB" id="A0A5M8Q4H9"/>
<reference evidence="2 4" key="3">
    <citation type="submission" date="2024-08" db="EMBL/GenBank/DDBJ databases">
        <authorList>
            <person name="Wei W."/>
        </authorList>
    </citation>
    <scope>NUCLEOTIDE SEQUENCE [LARGE SCALE GENOMIC DNA]</scope>
    <source>
        <strain evidence="2 4">XU2</strain>
    </source>
</reference>
<reference evidence="1 3" key="1">
    <citation type="submission" date="2019-07" db="EMBL/GenBank/DDBJ databases">
        <authorList>
            <person name="Qu J.-H."/>
        </authorList>
    </citation>
    <scope>NUCLEOTIDE SEQUENCE [LARGE SCALE GENOMIC DNA]</scope>
    <source>
        <strain evidence="1 3">MDT1-10-3</strain>
    </source>
</reference>
<sequence length="98" mass="10823">MKKEEQVLKAINRLVSGDKSPVHLPVSPEAICEVSGVPLEQVHACCKTLEAHGYVMSSRVRAIVRYYYITKAGIKEALNPSLPLYLFNSSGISARNSY</sequence>
<organism evidence="1 3">
    <name type="scientific">Rufibacter glacialis</name>
    <dbReference type="NCBI Taxonomy" id="1259555"/>
    <lineage>
        <taxon>Bacteria</taxon>
        <taxon>Pseudomonadati</taxon>
        <taxon>Bacteroidota</taxon>
        <taxon>Cytophagia</taxon>
        <taxon>Cytophagales</taxon>
        <taxon>Hymenobacteraceae</taxon>
        <taxon>Rufibacter</taxon>
    </lineage>
</organism>
<dbReference type="Proteomes" id="UP001570846">
    <property type="component" value="Unassembled WGS sequence"/>
</dbReference>
<name>A0A5M8Q4H9_9BACT</name>
<accession>A0A5M8Q4H9</accession>
<evidence type="ECO:0000313" key="4">
    <source>
        <dbReference type="Proteomes" id="UP001570846"/>
    </source>
</evidence>
<evidence type="ECO:0000313" key="3">
    <source>
        <dbReference type="Proteomes" id="UP000323866"/>
    </source>
</evidence>
<dbReference type="InterPro" id="IPR036390">
    <property type="entry name" value="WH_DNA-bd_sf"/>
</dbReference>
<comment type="caution">
    <text evidence="1">The sequence shown here is derived from an EMBL/GenBank/DDBJ whole genome shotgun (WGS) entry which is preliminary data.</text>
</comment>
<dbReference type="EMBL" id="VKKZ01000025">
    <property type="protein sequence ID" value="KAA6430787.1"/>
    <property type="molecule type" value="Genomic_DNA"/>
</dbReference>
<dbReference type="SUPFAM" id="SSF46785">
    <property type="entry name" value="Winged helix' DNA-binding domain"/>
    <property type="match status" value="1"/>
</dbReference>
<dbReference type="Proteomes" id="UP000323866">
    <property type="component" value="Unassembled WGS sequence"/>
</dbReference>
<gene>
    <name evidence="2" type="ORF">ACD591_18260</name>
    <name evidence="1" type="ORF">FOE74_20180</name>
</gene>
<keyword evidence="4" id="KW-1185">Reference proteome</keyword>
<dbReference type="RefSeq" id="WP_149100444.1">
    <property type="nucleotide sequence ID" value="NZ_BMMG01000008.1"/>
</dbReference>
<proteinExistence type="predicted"/>
<dbReference type="EMBL" id="JBGOGF010000011">
    <property type="protein sequence ID" value="MFA1773251.1"/>
    <property type="molecule type" value="Genomic_DNA"/>
</dbReference>
<protein>
    <recommendedName>
        <fullName evidence="5">Helix-turn-helix domain-containing protein</fullName>
    </recommendedName>
</protein>
<evidence type="ECO:0000313" key="2">
    <source>
        <dbReference type="EMBL" id="MFA1773251.1"/>
    </source>
</evidence>
<evidence type="ECO:0000313" key="1">
    <source>
        <dbReference type="EMBL" id="KAA6430787.1"/>
    </source>
</evidence>